<dbReference type="Proteomes" id="UP000309231">
    <property type="component" value="Chromosome"/>
</dbReference>
<dbReference type="RefSeq" id="WP_053855459.1">
    <property type="nucleotide sequence ID" value="NZ_ANBS01000023.1"/>
</dbReference>
<feature type="transmembrane region" description="Helical" evidence="1">
    <location>
        <begin position="254"/>
        <end position="275"/>
    </location>
</feature>
<organism evidence="3">
    <name type="scientific">Mycolicibacterium mucogenicum DSM 44124</name>
    <dbReference type="NCBI Taxonomy" id="1226753"/>
    <lineage>
        <taxon>Bacteria</taxon>
        <taxon>Bacillati</taxon>
        <taxon>Actinomycetota</taxon>
        <taxon>Actinomycetes</taxon>
        <taxon>Mycobacteriales</taxon>
        <taxon>Mycobacteriaceae</taxon>
        <taxon>Mycolicibacterium</taxon>
    </lineage>
</organism>
<dbReference type="KEGG" id="mmuc:C1S78_024390"/>
<evidence type="ECO:0000313" key="3">
    <source>
        <dbReference type="EMBL" id="TLH55085.1"/>
    </source>
</evidence>
<feature type="transmembrane region" description="Helical" evidence="1">
    <location>
        <begin position="74"/>
        <end position="100"/>
    </location>
</feature>
<name>A0A8H2JH14_MYCMU</name>
<feature type="transmembrane region" description="Helical" evidence="1">
    <location>
        <begin position="296"/>
        <end position="317"/>
    </location>
</feature>
<dbReference type="EMBL" id="CP062008">
    <property type="protein sequence ID" value="QPG68560.1"/>
    <property type="molecule type" value="Genomic_DNA"/>
</dbReference>
<feature type="transmembrane region" description="Helical" evidence="1">
    <location>
        <begin position="44"/>
        <end position="62"/>
    </location>
</feature>
<evidence type="ECO:0000313" key="2">
    <source>
        <dbReference type="EMBL" id="QPG68560.1"/>
    </source>
</evidence>
<gene>
    <name evidence="2" type="ORF">C1S78_024390</name>
    <name evidence="3" type="ORF">C1S78_24360</name>
</gene>
<dbReference type="GeneID" id="76728101"/>
<keyword evidence="1" id="KW-0472">Membrane</keyword>
<evidence type="ECO:0000313" key="4">
    <source>
        <dbReference type="Proteomes" id="UP000309231"/>
    </source>
</evidence>
<keyword evidence="1" id="KW-0812">Transmembrane</keyword>
<dbReference type="AlphaFoldDB" id="A0A8H2JH14"/>
<dbReference type="EMBL" id="POTL01000001">
    <property type="protein sequence ID" value="TLH55085.1"/>
    <property type="molecule type" value="Genomic_DNA"/>
</dbReference>
<keyword evidence="4" id="KW-1185">Reference proteome</keyword>
<feature type="transmembrane region" description="Helical" evidence="1">
    <location>
        <begin position="146"/>
        <end position="170"/>
    </location>
</feature>
<protein>
    <submittedName>
        <fullName evidence="3">Zinc ribbon domain-containing protein</fullName>
    </submittedName>
</protein>
<evidence type="ECO:0000256" key="1">
    <source>
        <dbReference type="SAM" id="Phobius"/>
    </source>
</evidence>
<feature type="transmembrane region" description="Helical" evidence="1">
    <location>
        <begin position="221"/>
        <end position="239"/>
    </location>
</feature>
<proteinExistence type="predicted"/>
<reference evidence="2 4" key="2">
    <citation type="journal article" date="2019" name="BMC Evol. Biol.">
        <title>Comparative genomics of Mycobacterium mucogenicum and Mycobacterium neoaurum clade members emphasizing tRNA and non-coding RNA.</title>
        <authorList>
            <person name="Behra P.R.K."/>
            <person name="Pettersson B.M.F."/>
            <person name="Das S."/>
            <person name="Dasgupta S."/>
            <person name="Kirsebom L.A."/>
        </authorList>
    </citation>
    <scope>NUCLEOTIDE SEQUENCE [LARGE SCALE GENOMIC DNA]</scope>
    <source>
        <strain evidence="2 4">DSM 44124</strain>
    </source>
</reference>
<feature type="transmembrane region" description="Helical" evidence="1">
    <location>
        <begin position="190"/>
        <end position="214"/>
    </location>
</feature>
<sequence>MSGIGLVSTLFPQLPARTHRSFQIGVAAFVAWLAGAAALRLPGLFISTVAVGIPLLFALYVRQLDYRGPAKVRLLVSAGLGMAFGVAFAFGSGAVVARAYGVPLESGVAAVHLRTLEAGLSAVEALVVIAPTLLLRVFSPGDRKALYGYVIGAAGALGVTAATTMVRMFAQLDSGLVDHDQPLADFLIEAVIRGIAMPVTAAAAAGMLGAALWFRPRGNRIWWQVLLIAVVPVLAHVWLGDEDSADISQWAKLAWHVAFAVLGVLLLRLVLRMTLRHEESGDDSVHTERALSAPRLVGIWTAVVVVLALGLVGVAAATTQPVARYQCPPNCGHPLMGKPVVINPRFTAPDGAFSVSYPAPGTAYSVTMDDVGVTAQYTGGTGGIMRLWGEPARGRDAKDITMTLLLDKFPDSRVAYEIPNTLVGYHPGYGVAADDWPDGQNVVASRTRILVMVAVKDDLALVAAAAGPFSEFGPGSGPPTGASLELAADMGKYVNSFRWRGEPPR</sequence>
<keyword evidence="1" id="KW-1133">Transmembrane helix</keyword>
<reference evidence="3" key="1">
    <citation type="submission" date="2018-01" db="EMBL/GenBank/DDBJ databases">
        <title>Comparative genomics of Mycobacterium mucogenicum and Mycobacterium neoaurum clade members emphasizing tRNA and non-coding RNA.</title>
        <authorList>
            <person name="Behra P.R.K."/>
            <person name="Pettersson B.M.F."/>
            <person name="Das S."/>
            <person name="Dasgupta S."/>
            <person name="Kirsebom L.A."/>
        </authorList>
    </citation>
    <scope>NUCLEOTIDE SEQUENCE</scope>
    <source>
        <strain evidence="3">DSM 44124</strain>
    </source>
</reference>
<feature type="transmembrane region" description="Helical" evidence="1">
    <location>
        <begin position="21"/>
        <end position="38"/>
    </location>
</feature>
<feature type="transmembrane region" description="Helical" evidence="1">
    <location>
        <begin position="120"/>
        <end position="139"/>
    </location>
</feature>
<reference evidence="2 4" key="3">
    <citation type="journal article" date="2019" name="Sci. Rep.">
        <title>Insight into the biology of Mycobacterium mucogenicum and Mycobacterium neoaurum clade members.</title>
        <authorList>
            <person name="Behra P.R.K."/>
            <person name="Pettersson B.M.F."/>
            <person name="Ramesh M."/>
            <person name="Dasgupta S."/>
            <person name="Kirsebom L.A."/>
        </authorList>
    </citation>
    <scope>NUCLEOTIDE SEQUENCE [LARGE SCALE GENOMIC DNA]</scope>
    <source>
        <strain evidence="2 4">DSM 44124</strain>
    </source>
</reference>
<accession>A0A8H2JH14</accession>